<proteinExistence type="predicted"/>
<name>A0A1M5P9W9_9FIRM</name>
<dbReference type="Pfam" id="PF07963">
    <property type="entry name" value="N_methyl"/>
    <property type="match status" value="1"/>
</dbReference>
<dbReference type="InterPro" id="IPR045584">
    <property type="entry name" value="Pilin-like"/>
</dbReference>
<dbReference type="RefSeq" id="WP_073182977.1">
    <property type="nucleotide sequence ID" value="NZ_FQXI01000001.1"/>
</dbReference>
<protein>
    <submittedName>
        <fullName evidence="2">Prepilin-type N-terminal cleavage/methylation domain-containing protein</fullName>
    </submittedName>
</protein>
<dbReference type="STRING" id="1120995.SAMN02745245_00237"/>
<dbReference type="AlphaFoldDB" id="A0A1M5P9W9"/>
<feature type="transmembrane region" description="Helical" evidence="1">
    <location>
        <begin position="7"/>
        <end position="29"/>
    </location>
</feature>
<reference evidence="2 3" key="1">
    <citation type="submission" date="2016-11" db="EMBL/GenBank/DDBJ databases">
        <authorList>
            <person name="Jaros S."/>
            <person name="Januszkiewicz K."/>
            <person name="Wedrychowicz H."/>
        </authorList>
    </citation>
    <scope>NUCLEOTIDE SEQUENCE [LARGE SCALE GENOMIC DNA]</scope>
    <source>
        <strain evidence="2 3">DSM 21120</strain>
    </source>
</reference>
<keyword evidence="1" id="KW-1133">Transmembrane helix</keyword>
<keyword evidence="1" id="KW-0812">Transmembrane</keyword>
<dbReference type="NCBIfam" id="TIGR02532">
    <property type="entry name" value="IV_pilin_GFxxxE"/>
    <property type="match status" value="1"/>
</dbReference>
<sequence length="118" mass="13606">MKRGFTLIETLVSVAILSIIASMLLPSLINTLSNQKKVESRNEMFLEARNQMEQVIGTAYRGKLDLSSVVSEKYEMEIESRELNEELVEITLKIKEKNSKENEAVFKQILPKKRIYIN</sequence>
<keyword evidence="3" id="KW-1185">Reference proteome</keyword>
<organism evidence="2 3">
    <name type="scientific">Anaerosphaera aminiphila DSM 21120</name>
    <dbReference type="NCBI Taxonomy" id="1120995"/>
    <lineage>
        <taxon>Bacteria</taxon>
        <taxon>Bacillati</taxon>
        <taxon>Bacillota</taxon>
        <taxon>Tissierellia</taxon>
        <taxon>Tissierellales</taxon>
        <taxon>Peptoniphilaceae</taxon>
        <taxon>Anaerosphaera</taxon>
    </lineage>
</organism>
<accession>A0A1M5P9W9</accession>
<dbReference type="InterPro" id="IPR012902">
    <property type="entry name" value="N_methyl_site"/>
</dbReference>
<dbReference type="OrthoDB" id="1808878at2"/>
<dbReference type="EMBL" id="FQXI01000001">
    <property type="protein sequence ID" value="SHG98542.1"/>
    <property type="molecule type" value="Genomic_DNA"/>
</dbReference>
<evidence type="ECO:0000313" key="2">
    <source>
        <dbReference type="EMBL" id="SHG98542.1"/>
    </source>
</evidence>
<evidence type="ECO:0000313" key="3">
    <source>
        <dbReference type="Proteomes" id="UP000184032"/>
    </source>
</evidence>
<keyword evidence="1" id="KW-0472">Membrane</keyword>
<dbReference type="PROSITE" id="PS00409">
    <property type="entry name" value="PROKAR_NTER_METHYL"/>
    <property type="match status" value="1"/>
</dbReference>
<evidence type="ECO:0000256" key="1">
    <source>
        <dbReference type="SAM" id="Phobius"/>
    </source>
</evidence>
<dbReference type="Proteomes" id="UP000184032">
    <property type="component" value="Unassembled WGS sequence"/>
</dbReference>
<dbReference type="Gene3D" id="3.30.700.10">
    <property type="entry name" value="Glycoprotein, Type 4 Pilin"/>
    <property type="match status" value="1"/>
</dbReference>
<dbReference type="SUPFAM" id="SSF54523">
    <property type="entry name" value="Pili subunits"/>
    <property type="match status" value="1"/>
</dbReference>
<gene>
    <name evidence="2" type="ORF">SAMN02745245_00237</name>
</gene>